<name>A0A9C7UPV9_9RHOD</name>
<organism evidence="2 3">
    <name type="scientific">Galdieria partita</name>
    <dbReference type="NCBI Taxonomy" id="83374"/>
    <lineage>
        <taxon>Eukaryota</taxon>
        <taxon>Rhodophyta</taxon>
        <taxon>Bangiophyceae</taxon>
        <taxon>Galdieriales</taxon>
        <taxon>Galdieriaceae</taxon>
        <taxon>Galdieria</taxon>
    </lineage>
</organism>
<dbReference type="AlphaFoldDB" id="A0A9C7UPV9"/>
<gene>
    <name evidence="2" type="ORF">GpartN1_g3125.t1</name>
</gene>
<feature type="region of interest" description="Disordered" evidence="1">
    <location>
        <begin position="1"/>
        <end position="60"/>
    </location>
</feature>
<dbReference type="OrthoDB" id="10454212at2759"/>
<evidence type="ECO:0000313" key="3">
    <source>
        <dbReference type="Proteomes" id="UP001061958"/>
    </source>
</evidence>
<reference evidence="2" key="1">
    <citation type="journal article" date="2022" name="Proc. Natl. Acad. Sci. U.S.A.">
        <title>Life cycle and functional genomics of the unicellular red alga Galdieria for elucidating algal and plant evolution and industrial use.</title>
        <authorList>
            <person name="Hirooka S."/>
            <person name="Itabashi T."/>
            <person name="Ichinose T.M."/>
            <person name="Onuma R."/>
            <person name="Fujiwara T."/>
            <person name="Yamashita S."/>
            <person name="Jong L.W."/>
            <person name="Tomita R."/>
            <person name="Iwane A.H."/>
            <person name="Miyagishima S.Y."/>
        </authorList>
    </citation>
    <scope>NUCLEOTIDE SEQUENCE</scope>
    <source>
        <strain evidence="2">NBRC 102759</strain>
    </source>
</reference>
<feature type="compositionally biased region" description="Polar residues" evidence="1">
    <location>
        <begin position="101"/>
        <end position="112"/>
    </location>
</feature>
<comment type="caution">
    <text evidence="2">The sequence shown here is derived from an EMBL/GenBank/DDBJ whole genome shotgun (WGS) entry which is preliminary data.</text>
</comment>
<sequence length="351" mass="39982">MENAFEEGEIVEGQLPVENEPKLADESHSFLPSWLKGKPPKRKRSYSSSSPSPPLRDAVHVCDVERHSQLSSPTWLSGSFKNWNLSNVARERKKTAGGERNNYSSNDFSFTTKVGEAPSPPPPPPPPSDEQLLSFPPPPPPVQSPPHNVANTIMTLESSTSGFTVRTPSYGEESSTVEQPRPSSYDEQNEKVTEEYGEVRFQSFSKDKNLFETAELGSRNNERSECISEEVELTTERSKIEDSSTDEADFFSNYVELIRDTIQNNSNRVPKLRSFLDCIGAEKHFVFLKDIHERRNQRMASIEREFKSVLELELAQEQVEKKYFESFIQSIRLDRLEKNVTFVELEWNGVL</sequence>
<feature type="region of interest" description="Disordered" evidence="1">
    <location>
        <begin position="91"/>
        <end position="190"/>
    </location>
</feature>
<feature type="compositionally biased region" description="Polar residues" evidence="1">
    <location>
        <begin position="149"/>
        <end position="186"/>
    </location>
</feature>
<reference evidence="2" key="2">
    <citation type="submission" date="2022-01" db="EMBL/GenBank/DDBJ databases">
        <authorList>
            <person name="Hirooka S."/>
            <person name="Miyagishima S.Y."/>
        </authorList>
    </citation>
    <scope>NUCLEOTIDE SEQUENCE</scope>
    <source>
        <strain evidence="2">NBRC 102759</strain>
    </source>
</reference>
<evidence type="ECO:0000313" key="2">
    <source>
        <dbReference type="EMBL" id="GJQ11334.1"/>
    </source>
</evidence>
<dbReference type="Proteomes" id="UP001061958">
    <property type="component" value="Unassembled WGS sequence"/>
</dbReference>
<feature type="compositionally biased region" description="Pro residues" evidence="1">
    <location>
        <begin position="135"/>
        <end position="144"/>
    </location>
</feature>
<feature type="compositionally biased region" description="Acidic residues" evidence="1">
    <location>
        <begin position="1"/>
        <end position="10"/>
    </location>
</feature>
<keyword evidence="3" id="KW-1185">Reference proteome</keyword>
<dbReference type="SUPFAM" id="SSF101447">
    <property type="entry name" value="Formin homology 2 domain (FH2 domain)"/>
    <property type="match status" value="1"/>
</dbReference>
<protein>
    <submittedName>
        <fullName evidence="2">Uncharacterized protein</fullName>
    </submittedName>
</protein>
<feature type="compositionally biased region" description="Pro residues" evidence="1">
    <location>
        <begin position="118"/>
        <end position="128"/>
    </location>
</feature>
<feature type="compositionally biased region" description="Basic and acidic residues" evidence="1">
    <location>
        <begin position="19"/>
        <end position="28"/>
    </location>
</feature>
<evidence type="ECO:0000256" key="1">
    <source>
        <dbReference type="SAM" id="MobiDB-lite"/>
    </source>
</evidence>
<dbReference type="EMBL" id="BQMJ01000023">
    <property type="protein sequence ID" value="GJQ11334.1"/>
    <property type="molecule type" value="Genomic_DNA"/>
</dbReference>
<accession>A0A9C7UPV9</accession>
<proteinExistence type="predicted"/>